<keyword evidence="2" id="KW-0238">DNA-binding</keyword>
<protein>
    <submittedName>
        <fullName evidence="5">HxlR family transcriptional regulator</fullName>
    </submittedName>
</protein>
<dbReference type="PANTHER" id="PTHR33204:SF17">
    <property type="entry name" value="TRANSCRIPTIONAL REGULATORY PROTEIN"/>
    <property type="match status" value="1"/>
</dbReference>
<sequence length="164" mass="18472">MLLSFRYRVTIEKIVNENYSVPRRPVARGLNSVGDAWSILVLRDAHAGLTRFDQFRKSLGIVPTMLTKRLKALAEDGLLEKRLYSKRPPREEYVLTDAGRDFLPVLMMIGAWAHRHCGGDLARYIDVESGAEIEPIGVDAITGARLGTRAIRLSSDQEHESRNL</sequence>
<keyword evidence="3" id="KW-0804">Transcription</keyword>
<evidence type="ECO:0000256" key="1">
    <source>
        <dbReference type="ARBA" id="ARBA00023015"/>
    </source>
</evidence>
<dbReference type="EMBL" id="VISO01000002">
    <property type="protein sequence ID" value="TVZ74100.1"/>
    <property type="molecule type" value="Genomic_DNA"/>
</dbReference>
<evidence type="ECO:0000259" key="4">
    <source>
        <dbReference type="PROSITE" id="PS51118"/>
    </source>
</evidence>
<dbReference type="AlphaFoldDB" id="A0A559THM4"/>
<gene>
    <name evidence="5" type="ORF">BCL32_2413</name>
</gene>
<dbReference type="InterPro" id="IPR036388">
    <property type="entry name" value="WH-like_DNA-bd_sf"/>
</dbReference>
<feature type="domain" description="HTH hxlR-type" evidence="4">
    <location>
        <begin position="24"/>
        <end position="121"/>
    </location>
</feature>
<dbReference type="Pfam" id="PF01638">
    <property type="entry name" value="HxlR"/>
    <property type="match status" value="1"/>
</dbReference>
<dbReference type="InterPro" id="IPR036390">
    <property type="entry name" value="WH_DNA-bd_sf"/>
</dbReference>
<name>A0A559THM4_9HYPH</name>
<comment type="caution">
    <text evidence="5">The sequence shown here is derived from an EMBL/GenBank/DDBJ whole genome shotgun (WGS) entry which is preliminary data.</text>
</comment>
<reference evidence="5 6" key="1">
    <citation type="submission" date="2019-06" db="EMBL/GenBank/DDBJ databases">
        <title>Pac Bio to generate improved reference genome sequences for organisms with transposon mutant libraries (support for FEBA project).</title>
        <authorList>
            <person name="Blow M."/>
        </authorList>
    </citation>
    <scope>NUCLEOTIDE SEQUENCE [LARGE SCALE GENOMIC DNA]</scope>
    <source>
        <strain evidence="5 6">USDA 1844</strain>
    </source>
</reference>
<dbReference type="InterPro" id="IPR002577">
    <property type="entry name" value="HTH_HxlR"/>
</dbReference>
<dbReference type="Gene3D" id="1.10.10.10">
    <property type="entry name" value="Winged helix-like DNA-binding domain superfamily/Winged helix DNA-binding domain"/>
    <property type="match status" value="1"/>
</dbReference>
<evidence type="ECO:0000256" key="2">
    <source>
        <dbReference type="ARBA" id="ARBA00023125"/>
    </source>
</evidence>
<dbReference type="GO" id="GO:0003677">
    <property type="term" value="F:DNA binding"/>
    <property type="evidence" value="ECO:0007669"/>
    <property type="project" value="UniProtKB-KW"/>
</dbReference>
<evidence type="ECO:0000313" key="5">
    <source>
        <dbReference type="EMBL" id="TVZ74100.1"/>
    </source>
</evidence>
<accession>A0A559THM4</accession>
<dbReference type="PANTHER" id="PTHR33204">
    <property type="entry name" value="TRANSCRIPTIONAL REGULATOR, MARR FAMILY"/>
    <property type="match status" value="1"/>
</dbReference>
<keyword evidence="1" id="KW-0805">Transcription regulation</keyword>
<evidence type="ECO:0000256" key="3">
    <source>
        <dbReference type="ARBA" id="ARBA00023163"/>
    </source>
</evidence>
<organism evidence="5 6">
    <name type="scientific">Rhizobium mongolense USDA 1844</name>
    <dbReference type="NCBI Taxonomy" id="1079460"/>
    <lineage>
        <taxon>Bacteria</taxon>
        <taxon>Pseudomonadati</taxon>
        <taxon>Pseudomonadota</taxon>
        <taxon>Alphaproteobacteria</taxon>
        <taxon>Hyphomicrobiales</taxon>
        <taxon>Rhizobiaceae</taxon>
        <taxon>Rhizobium/Agrobacterium group</taxon>
        <taxon>Rhizobium</taxon>
    </lineage>
</organism>
<dbReference type="SUPFAM" id="SSF46785">
    <property type="entry name" value="Winged helix' DNA-binding domain"/>
    <property type="match status" value="1"/>
</dbReference>
<dbReference type="Proteomes" id="UP000319824">
    <property type="component" value="Unassembled WGS sequence"/>
</dbReference>
<dbReference type="PROSITE" id="PS51118">
    <property type="entry name" value="HTH_HXLR"/>
    <property type="match status" value="1"/>
</dbReference>
<evidence type="ECO:0000313" key="6">
    <source>
        <dbReference type="Proteomes" id="UP000319824"/>
    </source>
</evidence>
<proteinExistence type="predicted"/>